<dbReference type="GO" id="GO:0009536">
    <property type="term" value="C:plastid"/>
    <property type="evidence" value="ECO:0007005"/>
    <property type="project" value="TAIR"/>
</dbReference>
<evidence type="ECO:0000313" key="3">
    <source>
        <dbReference type="EMBL" id="ANM68256.1"/>
    </source>
</evidence>
<dbReference type="GeneID" id="831469"/>
<dbReference type="EMBL" id="CP002688">
    <property type="protein sequence ID" value="ANM68256.1"/>
    <property type="molecule type" value="Genomic_DNA"/>
</dbReference>
<dbReference type="SMR" id="A0A1P8B9I4"/>
<reference evidence="3 4" key="1">
    <citation type="journal article" date="2000" name="Nature">
        <title>Sequence and analysis of chromosome 5 of the plant Arabidopsis thaliana.</title>
        <authorList>
            <consortium name="Kazusa DNA Research Institute"/>
            <consortium name="Cold Spring Harbor and Washington University in St Louis Sequencing Consortium"/>
            <consortium name="European Union Arabidopsis Genome Sequencing Consortium"/>
            <person name="Tabata S."/>
            <person name="Kaneko T."/>
            <person name="Nakamura Y."/>
            <person name="Kotani H."/>
            <person name="Kato T."/>
            <person name="Asamizu E."/>
            <person name="Miyajima N."/>
            <person name="Sasamoto S."/>
            <person name="Kimura T."/>
            <person name="Hosouchi T."/>
            <person name="Kawashima K."/>
            <person name="Kohara M."/>
            <person name="Matsumoto M."/>
            <person name="Matsuno A."/>
            <person name="Muraki A."/>
            <person name="Nakayama S."/>
            <person name="Nakazaki N."/>
            <person name="Naruo K."/>
            <person name="Okumura S."/>
            <person name="Shinpo S."/>
            <person name="Takeuchi C."/>
            <person name="Wada T."/>
            <person name="Watanabe A."/>
            <person name="Yamada M."/>
            <person name="Yasuda M."/>
            <person name="Sato S."/>
            <person name="de la Bastide M."/>
            <person name="Huang E."/>
            <person name="Spiegel L."/>
            <person name="Gnoj L."/>
            <person name="O'Shaughnessy A."/>
            <person name="Preston R."/>
            <person name="Habermann K."/>
            <person name="Murray J."/>
            <person name="Johnson D."/>
            <person name="Rohlfing T."/>
            <person name="Nelson J."/>
            <person name="Stoneking T."/>
            <person name="Pepin K."/>
            <person name="Spieth J."/>
            <person name="Sekhon M."/>
            <person name="Armstrong J."/>
            <person name="Becker M."/>
            <person name="Belter E."/>
            <person name="Cordum H."/>
            <person name="Cordes M."/>
            <person name="Courtney L."/>
            <person name="Courtney W."/>
            <person name="Dante M."/>
            <person name="Du H."/>
            <person name="Edwards J."/>
            <person name="Fryman J."/>
            <person name="Haakensen B."/>
            <person name="Lamar E."/>
            <person name="Latreille P."/>
            <person name="Leonard S."/>
            <person name="Meyer R."/>
            <person name="Mulvaney E."/>
            <person name="Ozersky P."/>
            <person name="Riley A."/>
            <person name="Strowmatt C."/>
            <person name="Wagner-McPherson C."/>
            <person name="Wollam A."/>
            <person name="Yoakum M."/>
            <person name="Bell M."/>
            <person name="Dedhia N."/>
            <person name="Parnell L."/>
            <person name="Shah R."/>
            <person name="Rodriguez M."/>
            <person name="See L.H."/>
            <person name="Vil D."/>
            <person name="Baker J."/>
            <person name="Kirchoff K."/>
            <person name="Toth K."/>
            <person name="King L."/>
            <person name="Bahret A."/>
            <person name="Miller B."/>
            <person name="Marra M."/>
            <person name="Martienssen R."/>
            <person name="McCombie W.R."/>
            <person name="Wilson R.K."/>
            <person name="Murphy G."/>
            <person name="Bancroft I."/>
            <person name="Volckaert G."/>
            <person name="Wambutt R."/>
            <person name="Dusterhoft A."/>
            <person name="Stiekema W."/>
            <person name="Pohl T."/>
            <person name="Entian K.D."/>
            <person name="Terryn N."/>
            <person name="Hartley N."/>
            <person name="Bent E."/>
            <person name="Johnson S."/>
            <person name="Langham S.A."/>
            <person name="McCullagh B."/>
            <person name="Robben J."/>
            <person name="Grymonprez B."/>
            <person name="Zimmermann W."/>
            <person name="Ramsperger U."/>
            <person name="Wedler H."/>
            <person name="Balke K."/>
            <person name="Wedler E."/>
            <person name="Peters S."/>
            <person name="van Staveren M."/>
            <person name="Dirkse W."/>
            <person name="Mooijman P."/>
            <person name="Lankhorst R.K."/>
            <person name="Weitzenegger T."/>
            <person name="Bothe G."/>
            <person name="Rose M."/>
            <person name="Hauf J."/>
            <person name="Berneiser S."/>
            <person name="Hempel S."/>
            <person name="Feldpausch M."/>
            <person name="Lamberth S."/>
            <person name="Villarroel R."/>
            <person name="Gielen J."/>
            <person name="Ardiles W."/>
            <person name="Bents O."/>
            <person name="Lemcke K."/>
            <person name="Kolesov G."/>
            <person name="Mayer K."/>
            <person name="Rudd S."/>
            <person name="Schoof H."/>
            <person name="Schueller C."/>
            <person name="Zaccaria P."/>
            <person name="Mewes H.W."/>
            <person name="Bevan M."/>
            <person name="Fransz P."/>
        </authorList>
    </citation>
    <scope>NUCLEOTIDE SEQUENCE [LARGE SCALE GENOMIC DNA]</scope>
    <source>
        <strain evidence="4">cv. Columbia</strain>
    </source>
</reference>
<organism evidence="3 4">
    <name type="scientific">Arabidopsis thaliana</name>
    <name type="common">Mouse-ear cress</name>
    <dbReference type="NCBI Taxonomy" id="3702"/>
    <lineage>
        <taxon>Eukaryota</taxon>
        <taxon>Viridiplantae</taxon>
        <taxon>Streptophyta</taxon>
        <taxon>Embryophyta</taxon>
        <taxon>Tracheophyta</taxon>
        <taxon>Spermatophyta</taxon>
        <taxon>Magnoliopsida</taxon>
        <taxon>eudicotyledons</taxon>
        <taxon>Gunneridae</taxon>
        <taxon>Pentapetalae</taxon>
        <taxon>rosids</taxon>
        <taxon>malvids</taxon>
        <taxon>Brassicales</taxon>
        <taxon>Brassicaceae</taxon>
        <taxon>Camelineae</taxon>
        <taxon>Arabidopsis</taxon>
    </lineage>
</organism>
<dbReference type="ExpressionAtlas" id="A0A1P8B9I4">
    <property type="expression patterns" value="baseline and differential"/>
</dbReference>
<gene>
    <name evidence="5" type="primary">MAGL15</name>
    <name evidence="2 3" type="ordered locus">At5g16120</name>
    <name evidence="3" type="ORF">T21H19.40</name>
    <name evidence="3" type="ORF">T21H19_40</name>
</gene>
<dbReference type="InterPro" id="IPR051044">
    <property type="entry name" value="MAG_DAG_Lipase"/>
</dbReference>
<dbReference type="GO" id="GO:0016020">
    <property type="term" value="C:membrane"/>
    <property type="evidence" value="ECO:0000318"/>
    <property type="project" value="GO_Central"/>
</dbReference>
<proteinExistence type="evidence at protein level"/>
<evidence type="ECO:0000313" key="5">
    <source>
        <dbReference type="TAIR" id="AT5G16120"/>
    </source>
</evidence>
<dbReference type="TAIR" id="AT5G16120">
    <property type="gene designation" value="MAGL15"/>
</dbReference>
<dbReference type="InterPro" id="IPR000073">
    <property type="entry name" value="AB_hydrolase_1"/>
</dbReference>
<evidence type="ECO:0007829" key="6">
    <source>
        <dbReference type="PeptideAtlas" id="A0A1P8B9I4"/>
    </source>
</evidence>
<keyword evidence="6 7" id="KW-1267">Proteomics identification</keyword>
<dbReference type="SUPFAM" id="SSF53474">
    <property type="entry name" value="alpha/beta-Hydrolases"/>
    <property type="match status" value="1"/>
</dbReference>
<dbReference type="InterPro" id="IPR029058">
    <property type="entry name" value="AB_hydrolase_fold"/>
</dbReference>
<accession>A0A1P8B9I4</accession>
<dbReference type="Pfam" id="PF12146">
    <property type="entry name" value="Hydrolase_4"/>
    <property type="match status" value="1"/>
</dbReference>
<dbReference type="Gene3D" id="3.40.50.1820">
    <property type="entry name" value="alpha/beta hydrolase"/>
    <property type="match status" value="1"/>
</dbReference>
<dbReference type="Araport" id="AT5G16120"/>
<evidence type="ECO:0000313" key="2">
    <source>
        <dbReference type="Araport" id="AT5G16120"/>
    </source>
</evidence>
<dbReference type="InParanoid" id="A0A1P8B9I4"/>
<dbReference type="RefSeq" id="NP_001330025.1">
    <property type="nucleotide sequence ID" value="NM_001343438.1"/>
</dbReference>
<dbReference type="PANTHER" id="PTHR11614">
    <property type="entry name" value="PHOSPHOLIPASE-RELATED"/>
    <property type="match status" value="1"/>
</dbReference>
<dbReference type="InterPro" id="IPR022742">
    <property type="entry name" value="Hydrolase_4"/>
</dbReference>
<evidence type="ECO:0000313" key="4">
    <source>
        <dbReference type="Proteomes" id="UP000006548"/>
    </source>
</evidence>
<dbReference type="STRING" id="3702.A0A1P8B9I4"/>
<dbReference type="GO" id="GO:0005829">
    <property type="term" value="C:cytosol"/>
    <property type="evidence" value="ECO:0000314"/>
    <property type="project" value="TAIR"/>
</dbReference>
<dbReference type="AlphaFoldDB" id="A0A1P8B9I4"/>
<dbReference type="ProteomicsDB" id="216345"/>
<dbReference type="Proteomes" id="UP000006548">
    <property type="component" value="Chromosome 5"/>
</dbReference>
<evidence type="ECO:0007829" key="7">
    <source>
        <dbReference type="ProteomicsDB" id="A0A1P8B9I4"/>
    </source>
</evidence>
<feature type="domain" description="Serine aminopeptidase S33" evidence="1">
    <location>
        <begin position="111"/>
        <end position="353"/>
    </location>
</feature>
<dbReference type="GO" id="GO:0009506">
    <property type="term" value="C:plasmodesma"/>
    <property type="evidence" value="ECO:0007005"/>
    <property type="project" value="TAIR"/>
</dbReference>
<dbReference type="FunFam" id="3.40.50.1820:FF:000054">
    <property type="entry name" value="Alpha/beta-Hydrolases superfamily protein"/>
    <property type="match status" value="1"/>
</dbReference>
<protein>
    <submittedName>
        <fullName evidence="3">Alpha/beta-Hydrolases superfamily protein</fullName>
    </submittedName>
</protein>
<dbReference type="GO" id="GO:0016298">
    <property type="term" value="F:lipase activity"/>
    <property type="evidence" value="ECO:0000318"/>
    <property type="project" value="GO_Central"/>
</dbReference>
<keyword evidence="4" id="KW-1185">Reference proteome</keyword>
<dbReference type="FunCoup" id="A0A1P8B9I4">
    <property type="interactions" value="691"/>
</dbReference>
<dbReference type="PRINTS" id="PR00111">
    <property type="entry name" value="ABHYDROLASE"/>
</dbReference>
<sequence>MALRSATKLTLFSPLHGFVDKGRRSLWQRRKSMAPTATLDNNEELRRLREVNIDEAPGRRRVRDSLKDIQLNLDHILFKTPENGIKTKESFEVNSRGVEIFSKSWLPEASKPRALVCFCHGYGDTCTFFFEGIARRLALSGYGVFAMDYPGFGLSEGLHGYIPSFDLLVQDVIEHYSNIKANPEFSSLPSFLFGQSMGGAVSLKIHLKQPNAWAGAVLLAPMCKIADDLVPPPVLKQILIGLANVLPKHKLVPQKDLAEAGFRDIRKRDMTPYNMICYSGKPRLRTAVEMLRTTQDIEKQLQEVSLPILILHGEADTVTDPSVSRELYEKAKSPDKKIVLYENAYHSLLEGEPDDMILRVLSDIISWLNDHSLQAEGSSVTTM</sequence>
<evidence type="ECO:0000259" key="1">
    <source>
        <dbReference type="Pfam" id="PF12146"/>
    </source>
</evidence>
<name>A0A1P8B9I4_ARATH</name>
<reference evidence="4" key="2">
    <citation type="journal article" date="2017" name="Plant J.">
        <title>Araport11: a complete reannotation of the Arabidopsis thaliana reference genome.</title>
        <authorList>
            <person name="Cheng C.Y."/>
            <person name="Krishnakumar V."/>
            <person name="Chan A.P."/>
            <person name="Thibaud-Nissen F."/>
            <person name="Schobel S."/>
            <person name="Town C.D."/>
        </authorList>
    </citation>
    <scope>GENOME REANNOTATION</scope>
    <source>
        <strain evidence="4">cv. Columbia</strain>
    </source>
</reference>
<dbReference type="GO" id="GO:0047372">
    <property type="term" value="F:monoacylglycerol lipase activity"/>
    <property type="evidence" value="ECO:0000314"/>
    <property type="project" value="TAIR"/>
</dbReference>